<dbReference type="InterPro" id="IPR008521">
    <property type="entry name" value="Mg_trans_NIPA"/>
</dbReference>
<reference evidence="7" key="1">
    <citation type="submission" date="2021-12" db="EMBL/GenBank/DDBJ databases">
        <title>Prjna785345.</title>
        <authorList>
            <person name="Rujirawat T."/>
            <person name="Krajaejun T."/>
        </authorList>
    </citation>
    <scope>NUCLEOTIDE SEQUENCE</scope>
    <source>
        <strain evidence="7">Pi057C3</strain>
    </source>
</reference>
<keyword evidence="3 6" id="KW-1133">Transmembrane helix</keyword>
<name>A0AAD5Q6J5_PYTIN</name>
<feature type="compositionally biased region" description="Low complexity" evidence="5">
    <location>
        <begin position="246"/>
        <end position="264"/>
    </location>
</feature>
<gene>
    <name evidence="7" type="ORF">P43SY_000352</name>
</gene>
<feature type="transmembrane region" description="Helical" evidence="6">
    <location>
        <begin position="435"/>
        <end position="453"/>
    </location>
</feature>
<feature type="transmembrane region" description="Helical" evidence="6">
    <location>
        <begin position="169"/>
        <end position="187"/>
    </location>
</feature>
<dbReference type="Gene3D" id="1.10.3730.20">
    <property type="match status" value="1"/>
</dbReference>
<dbReference type="GO" id="GO:0016020">
    <property type="term" value="C:membrane"/>
    <property type="evidence" value="ECO:0007669"/>
    <property type="project" value="UniProtKB-SubCell"/>
</dbReference>
<dbReference type="PANTHER" id="PTHR12570">
    <property type="match status" value="1"/>
</dbReference>
<dbReference type="InterPro" id="IPR037185">
    <property type="entry name" value="EmrE-like"/>
</dbReference>
<dbReference type="EMBL" id="JAKCXM010000459">
    <property type="protein sequence ID" value="KAJ0393812.1"/>
    <property type="molecule type" value="Genomic_DNA"/>
</dbReference>
<feature type="transmembrane region" description="Helical" evidence="6">
    <location>
        <begin position="404"/>
        <end position="423"/>
    </location>
</feature>
<proteinExistence type="predicted"/>
<evidence type="ECO:0000256" key="3">
    <source>
        <dbReference type="ARBA" id="ARBA00022989"/>
    </source>
</evidence>
<dbReference type="AlphaFoldDB" id="A0AAD5Q6J5"/>
<accession>A0AAD5Q6J5</accession>
<feature type="compositionally biased region" description="Acidic residues" evidence="5">
    <location>
        <begin position="498"/>
        <end position="508"/>
    </location>
</feature>
<comment type="subcellular location">
    <subcellularLocation>
        <location evidence="1">Membrane</location>
        <topology evidence="1">Multi-pass membrane protein</topology>
    </subcellularLocation>
</comment>
<feature type="transmembrane region" description="Helical" evidence="6">
    <location>
        <begin position="75"/>
        <end position="97"/>
    </location>
</feature>
<keyword evidence="4 6" id="KW-0472">Membrane</keyword>
<evidence type="ECO:0000313" key="7">
    <source>
        <dbReference type="EMBL" id="KAJ0393812.1"/>
    </source>
</evidence>
<feature type="transmembrane region" description="Helical" evidence="6">
    <location>
        <begin position="372"/>
        <end position="392"/>
    </location>
</feature>
<keyword evidence="8" id="KW-1185">Reference proteome</keyword>
<dbReference type="Proteomes" id="UP001209570">
    <property type="component" value="Unassembled WGS sequence"/>
</dbReference>
<organism evidence="7 8">
    <name type="scientific">Pythium insidiosum</name>
    <name type="common">Pythiosis disease agent</name>
    <dbReference type="NCBI Taxonomy" id="114742"/>
    <lineage>
        <taxon>Eukaryota</taxon>
        <taxon>Sar</taxon>
        <taxon>Stramenopiles</taxon>
        <taxon>Oomycota</taxon>
        <taxon>Peronosporomycetes</taxon>
        <taxon>Pythiales</taxon>
        <taxon>Pythiaceae</taxon>
        <taxon>Pythium</taxon>
    </lineage>
</organism>
<dbReference type="PANTHER" id="PTHR12570:SF9">
    <property type="entry name" value="MAGNESIUM TRANSPORTER NIPA8-RELATED"/>
    <property type="match status" value="1"/>
</dbReference>
<comment type="caution">
    <text evidence="7">The sequence shown here is derived from an EMBL/GenBank/DDBJ whole genome shotgun (WGS) entry which is preliminary data.</text>
</comment>
<dbReference type="SUPFAM" id="SSF103481">
    <property type="entry name" value="Multidrug resistance efflux transporter EmrE"/>
    <property type="match status" value="1"/>
</dbReference>
<dbReference type="GO" id="GO:0015095">
    <property type="term" value="F:magnesium ion transmembrane transporter activity"/>
    <property type="evidence" value="ECO:0007669"/>
    <property type="project" value="InterPro"/>
</dbReference>
<keyword evidence="2 6" id="KW-0812">Transmembrane</keyword>
<evidence type="ECO:0000256" key="2">
    <source>
        <dbReference type="ARBA" id="ARBA00022692"/>
    </source>
</evidence>
<feature type="region of interest" description="Disordered" evidence="5">
    <location>
        <begin position="498"/>
        <end position="526"/>
    </location>
</feature>
<sequence>MRSEFIGGAIAVLAAFASIFGVNLQKYSHDKEELRAKPRPYHLRPMWWVGMICVKYSHDKEELRAKPRPYHLRPMWWVGMICVVGASLGDFFALGFASQTLVASLGGGSTILGNCLMSRFWLKQSLYITDVVGVALVTLGVVILAAASVSEEGHYKMDQIYQLMEAPSFILYCFLTTAFVMTLYLRVRRSKAPALRVAANPTPTDEKKSSETSSSNVQSQPVESVRLDPIPKNKTKAQADEEDGSETASSSTEPSSSDDPTSSSNGRSRSALMSPFPSPVYGDTLTLSPTRLAGEEDDPLEIQDTPTTMLTKKGRSFDGEKIEKQTLIIDPKLPLYWAAISGTIGAQSVLLAKCVVEMVSSTINGDNQFLYFGTYVLVGAMTATLLTQTHTLNMATMTGDTMSAYPVFQAFWISMSNISGVVFFQQAHTFTSTQMMLFCSAIVFVLLGIYLVSKHEKFGNRVKYSVAMPISLSSPRQHDIVAQSFVFRVLTPQRLLDEDEERDFDDQDVPAAGSPRRRRGQSVDVV</sequence>
<dbReference type="Pfam" id="PF05653">
    <property type="entry name" value="Mg_trans_NIPA"/>
    <property type="match status" value="2"/>
</dbReference>
<protein>
    <recommendedName>
        <fullName evidence="9">Magnesium transporter</fullName>
    </recommendedName>
</protein>
<feature type="region of interest" description="Disordered" evidence="5">
    <location>
        <begin position="197"/>
        <end position="303"/>
    </location>
</feature>
<evidence type="ECO:0008006" key="9">
    <source>
        <dbReference type="Google" id="ProtNLM"/>
    </source>
</evidence>
<evidence type="ECO:0000256" key="5">
    <source>
        <dbReference type="SAM" id="MobiDB-lite"/>
    </source>
</evidence>
<evidence type="ECO:0000256" key="4">
    <source>
        <dbReference type="ARBA" id="ARBA00023136"/>
    </source>
</evidence>
<evidence type="ECO:0000256" key="1">
    <source>
        <dbReference type="ARBA" id="ARBA00004141"/>
    </source>
</evidence>
<evidence type="ECO:0000256" key="6">
    <source>
        <dbReference type="SAM" id="Phobius"/>
    </source>
</evidence>
<feature type="transmembrane region" description="Helical" evidence="6">
    <location>
        <begin position="126"/>
        <end position="149"/>
    </location>
</feature>
<evidence type="ECO:0000313" key="8">
    <source>
        <dbReference type="Proteomes" id="UP001209570"/>
    </source>
</evidence>